<comment type="caution">
    <text evidence="2">The sequence shown here is derived from an EMBL/GenBank/DDBJ whole genome shotgun (WGS) entry which is preliminary data.</text>
</comment>
<dbReference type="EMBL" id="MVBK01000059">
    <property type="protein sequence ID" value="OOG23701.1"/>
    <property type="molecule type" value="Genomic_DNA"/>
</dbReference>
<evidence type="ECO:0000256" key="1">
    <source>
        <dbReference type="SAM" id="SignalP"/>
    </source>
</evidence>
<reference evidence="2 3" key="1">
    <citation type="submission" date="2017-02" db="EMBL/GenBank/DDBJ databases">
        <title>Genomic diversity within the haloalkaliphilic genus Thioalkalivibrio.</title>
        <authorList>
            <person name="Ahn A.-C."/>
            <person name="Meier-Kolthoff J."/>
            <person name="Overmars L."/>
            <person name="Richter M."/>
            <person name="Woyke T."/>
            <person name="Sorokin D.Y."/>
            <person name="Muyzer G."/>
        </authorList>
    </citation>
    <scope>NUCLEOTIDE SEQUENCE [LARGE SCALE GENOMIC DNA]</scope>
    <source>
        <strain evidence="2 3">ALJD</strain>
    </source>
</reference>
<evidence type="ECO:0008006" key="4">
    <source>
        <dbReference type="Google" id="ProtNLM"/>
    </source>
</evidence>
<dbReference type="PANTHER" id="PTHR36302:SF1">
    <property type="entry name" value="COPPER CHAPERONE PCU(A)C"/>
    <property type="match status" value="1"/>
</dbReference>
<dbReference type="STRING" id="108003.B1C78_10470"/>
<keyword evidence="1" id="KW-0732">Signal</keyword>
<dbReference type="InterPro" id="IPR058248">
    <property type="entry name" value="Lxx211020-like"/>
</dbReference>
<evidence type="ECO:0000313" key="3">
    <source>
        <dbReference type="Proteomes" id="UP000189462"/>
    </source>
</evidence>
<dbReference type="OrthoDB" id="9796962at2"/>
<protein>
    <recommendedName>
        <fullName evidence="4">Copper chaperone PCu(A)C</fullName>
    </recommendedName>
</protein>
<dbReference type="AlphaFoldDB" id="A0A1V3NF56"/>
<accession>A0A1V3NF56</accession>
<organism evidence="2 3">
    <name type="scientific">Thioalkalivibrio denitrificans</name>
    <dbReference type="NCBI Taxonomy" id="108003"/>
    <lineage>
        <taxon>Bacteria</taxon>
        <taxon>Pseudomonadati</taxon>
        <taxon>Pseudomonadota</taxon>
        <taxon>Gammaproteobacteria</taxon>
        <taxon>Chromatiales</taxon>
        <taxon>Ectothiorhodospiraceae</taxon>
        <taxon>Thioalkalivibrio</taxon>
    </lineage>
</organism>
<proteinExistence type="predicted"/>
<evidence type="ECO:0000313" key="2">
    <source>
        <dbReference type="EMBL" id="OOG23701.1"/>
    </source>
</evidence>
<sequence length="166" mass="17922">MMPTLMRTLLPAALMLFMGAAWAGSHGHDAGASHPVKVHMPFVRLMPPGQPNTAAFMTLENTAGQDLAVVSAESGVSRVVELHTHTMHEGVMRMRQIERIEVPAGGRTELKPGGLHVMLIGLHEPLQEGQVVEVTLVYDDGSRQLVRAPVRDPGDMMRGGGHGMNH</sequence>
<dbReference type="PANTHER" id="PTHR36302">
    <property type="entry name" value="BLR7088 PROTEIN"/>
    <property type="match status" value="1"/>
</dbReference>
<dbReference type="InterPro" id="IPR007410">
    <property type="entry name" value="LpqE-like"/>
</dbReference>
<keyword evidence="3" id="KW-1185">Reference proteome</keyword>
<name>A0A1V3NF56_9GAMM</name>
<dbReference type="RefSeq" id="WP_077279100.1">
    <property type="nucleotide sequence ID" value="NZ_MVBK01000059.1"/>
</dbReference>
<gene>
    <name evidence="2" type="ORF">B1C78_10470</name>
</gene>
<dbReference type="InterPro" id="IPR036182">
    <property type="entry name" value="PCuAC_sf"/>
</dbReference>
<dbReference type="Proteomes" id="UP000189462">
    <property type="component" value="Unassembled WGS sequence"/>
</dbReference>
<dbReference type="SUPFAM" id="SSF110087">
    <property type="entry name" value="DR1885-like metal-binding protein"/>
    <property type="match status" value="1"/>
</dbReference>
<feature type="signal peptide" evidence="1">
    <location>
        <begin position="1"/>
        <end position="23"/>
    </location>
</feature>
<feature type="chain" id="PRO_5012143825" description="Copper chaperone PCu(A)C" evidence="1">
    <location>
        <begin position="24"/>
        <end position="166"/>
    </location>
</feature>
<dbReference type="Pfam" id="PF04314">
    <property type="entry name" value="PCuAC"/>
    <property type="match status" value="1"/>
</dbReference>
<dbReference type="Gene3D" id="2.60.40.1890">
    <property type="entry name" value="PCu(A)C copper chaperone"/>
    <property type="match status" value="1"/>
</dbReference>